<reference evidence="3" key="1">
    <citation type="submission" date="2023-10" db="EMBL/GenBank/DDBJ databases">
        <authorList>
            <person name="Chen Y."/>
            <person name="Shah S."/>
            <person name="Dougan E. K."/>
            <person name="Thang M."/>
            <person name="Chan C."/>
        </authorList>
    </citation>
    <scope>NUCLEOTIDE SEQUENCE [LARGE SCALE GENOMIC DNA]</scope>
</reference>
<gene>
    <name evidence="3" type="ORF">PCOR1329_LOCUS55352</name>
</gene>
<evidence type="ECO:0000313" key="3">
    <source>
        <dbReference type="EMBL" id="CAK0868805.1"/>
    </source>
</evidence>
<sequence length="84" mass="8705">MPSATTLGSALGSAACANGEQWQQALPLLSEMWEAKVGPSVISYSSGISACARGEQWQRALSLPSEMGEAKVEPEAISYSSGIS</sequence>
<dbReference type="EMBL" id="CAUYUJ010016784">
    <property type="protein sequence ID" value="CAK0868805.1"/>
    <property type="molecule type" value="Genomic_DNA"/>
</dbReference>
<dbReference type="PANTHER" id="PTHR47936">
    <property type="entry name" value="PPR_LONG DOMAIN-CONTAINING PROTEIN"/>
    <property type="match status" value="1"/>
</dbReference>
<dbReference type="PROSITE" id="PS51375">
    <property type="entry name" value="PPR"/>
    <property type="match status" value="1"/>
</dbReference>
<feature type="non-terminal residue" evidence="3">
    <location>
        <position position="84"/>
    </location>
</feature>
<name>A0ABN9VBE5_9DINO</name>
<organism evidence="3 4">
    <name type="scientific">Prorocentrum cordatum</name>
    <dbReference type="NCBI Taxonomy" id="2364126"/>
    <lineage>
        <taxon>Eukaryota</taxon>
        <taxon>Sar</taxon>
        <taxon>Alveolata</taxon>
        <taxon>Dinophyceae</taxon>
        <taxon>Prorocentrales</taxon>
        <taxon>Prorocentraceae</taxon>
        <taxon>Prorocentrum</taxon>
    </lineage>
</organism>
<protein>
    <submittedName>
        <fullName evidence="3">Uncharacterized protein</fullName>
    </submittedName>
</protein>
<keyword evidence="1" id="KW-0677">Repeat</keyword>
<dbReference type="PANTHER" id="PTHR47936:SF1">
    <property type="entry name" value="PENTATRICOPEPTIDE REPEAT-CONTAINING PROTEIN GUN1, CHLOROPLASTIC"/>
    <property type="match status" value="1"/>
</dbReference>
<evidence type="ECO:0000256" key="2">
    <source>
        <dbReference type="PROSITE-ProRule" id="PRU00708"/>
    </source>
</evidence>
<dbReference type="InterPro" id="IPR011990">
    <property type="entry name" value="TPR-like_helical_dom_sf"/>
</dbReference>
<evidence type="ECO:0000256" key="1">
    <source>
        <dbReference type="ARBA" id="ARBA00022737"/>
    </source>
</evidence>
<accession>A0ABN9VBE5</accession>
<keyword evidence="4" id="KW-1185">Reference proteome</keyword>
<proteinExistence type="predicted"/>
<evidence type="ECO:0000313" key="4">
    <source>
        <dbReference type="Proteomes" id="UP001189429"/>
    </source>
</evidence>
<feature type="repeat" description="PPR" evidence="2">
    <location>
        <begin position="40"/>
        <end position="74"/>
    </location>
</feature>
<comment type="caution">
    <text evidence="3">The sequence shown here is derived from an EMBL/GenBank/DDBJ whole genome shotgun (WGS) entry which is preliminary data.</text>
</comment>
<dbReference type="Proteomes" id="UP001189429">
    <property type="component" value="Unassembled WGS sequence"/>
</dbReference>
<dbReference type="Gene3D" id="1.25.40.10">
    <property type="entry name" value="Tetratricopeptide repeat domain"/>
    <property type="match status" value="1"/>
</dbReference>
<dbReference type="InterPro" id="IPR002885">
    <property type="entry name" value="PPR_rpt"/>
</dbReference>
<dbReference type="Pfam" id="PF13812">
    <property type="entry name" value="PPR_3"/>
    <property type="match status" value="1"/>
</dbReference>